<dbReference type="Proteomes" id="UP000279029">
    <property type="component" value="Chromosome"/>
</dbReference>
<keyword evidence="2" id="KW-1185">Reference proteome</keyword>
<organism evidence="1 2">
    <name type="scientific">Petrocella atlantisensis</name>
    <dbReference type="NCBI Taxonomy" id="2173034"/>
    <lineage>
        <taxon>Bacteria</taxon>
        <taxon>Bacillati</taxon>
        <taxon>Bacillota</taxon>
        <taxon>Clostridia</taxon>
        <taxon>Lachnospirales</taxon>
        <taxon>Vallitaleaceae</taxon>
        <taxon>Petrocella</taxon>
    </lineage>
</organism>
<dbReference type="KEGG" id="cbar:PATL70BA_1761"/>
<evidence type="ECO:0000313" key="2">
    <source>
        <dbReference type="Proteomes" id="UP000279029"/>
    </source>
</evidence>
<reference evidence="1 2" key="1">
    <citation type="submission" date="2018-09" db="EMBL/GenBank/DDBJ databases">
        <authorList>
            <person name="Postec A."/>
        </authorList>
    </citation>
    <scope>NUCLEOTIDE SEQUENCE [LARGE SCALE GENOMIC DNA]</scope>
    <source>
        <strain evidence="1">70B-A</strain>
    </source>
</reference>
<accession>A0A3P7P2D2</accession>
<protein>
    <submittedName>
        <fullName evidence="1">Uncharacterized protein</fullName>
    </submittedName>
</protein>
<proteinExistence type="predicted"/>
<dbReference type="RefSeq" id="WP_172596173.1">
    <property type="nucleotide sequence ID" value="NZ_LR130778.1"/>
</dbReference>
<name>A0A3P7P2D2_9FIRM</name>
<sequence length="48" mass="5351">MKVKQEDTKVIPRTLPAQVGEIATGLSAIIQKMDEAKEKDLKNKIKTN</sequence>
<dbReference type="AlphaFoldDB" id="A0A3P7P2D2"/>
<dbReference type="EMBL" id="LR130778">
    <property type="protein sequence ID" value="VDN47650.1"/>
    <property type="molecule type" value="Genomic_DNA"/>
</dbReference>
<gene>
    <name evidence="1" type="ORF">PATL70BA_1761</name>
</gene>
<evidence type="ECO:0000313" key="1">
    <source>
        <dbReference type="EMBL" id="VDN47650.1"/>
    </source>
</evidence>